<comment type="subcellular location">
    <subcellularLocation>
        <location evidence="6">Cell membrane</location>
        <topology evidence="6">Multi-pass membrane protein</topology>
    </subcellularLocation>
    <subcellularLocation>
        <location evidence="1">Membrane</location>
        <topology evidence="1">Multi-pass membrane protein</topology>
    </subcellularLocation>
</comment>
<dbReference type="AlphaFoldDB" id="A0A3N1NL22"/>
<dbReference type="InterPro" id="IPR035973">
    <property type="entry name" value="Cyt_c_oxidase_su3-like_sf"/>
</dbReference>
<dbReference type="RefSeq" id="WP_123636819.1">
    <property type="nucleotide sequence ID" value="NZ_JBHYFO010000037.1"/>
</dbReference>
<evidence type="ECO:0000259" key="8">
    <source>
        <dbReference type="PROSITE" id="PS50253"/>
    </source>
</evidence>
<feature type="transmembrane region" description="Helical" evidence="7">
    <location>
        <begin position="111"/>
        <end position="130"/>
    </location>
</feature>
<evidence type="ECO:0000256" key="5">
    <source>
        <dbReference type="ARBA" id="ARBA00023136"/>
    </source>
</evidence>
<name>A0A3N1NL22_9GAMM</name>
<feature type="transmembrane region" description="Helical" evidence="7">
    <location>
        <begin position="150"/>
        <end position="170"/>
    </location>
</feature>
<reference evidence="9 10" key="1">
    <citation type="submission" date="2018-11" db="EMBL/GenBank/DDBJ databases">
        <title>Genomic Encyclopedia of Type Strains, Phase IV (KMG-IV): sequencing the most valuable type-strain genomes for metagenomic binning, comparative biology and taxonomic classification.</title>
        <authorList>
            <person name="Goeker M."/>
        </authorList>
    </citation>
    <scope>NUCLEOTIDE SEQUENCE [LARGE SCALE GENOMIC DNA]</scope>
    <source>
        <strain evidence="9 10">DSM 16974</strain>
    </source>
</reference>
<keyword evidence="5 7" id="KW-0472">Membrane</keyword>
<evidence type="ECO:0000313" key="10">
    <source>
        <dbReference type="Proteomes" id="UP000273643"/>
    </source>
</evidence>
<evidence type="ECO:0000256" key="6">
    <source>
        <dbReference type="RuleBase" id="RU003376"/>
    </source>
</evidence>
<dbReference type="OrthoDB" id="9808200at2"/>
<dbReference type="InterPro" id="IPR000298">
    <property type="entry name" value="Cyt_c_oxidase-like_su3"/>
</dbReference>
<feature type="transmembrane region" description="Helical" evidence="7">
    <location>
        <begin position="81"/>
        <end position="99"/>
    </location>
</feature>
<dbReference type="InterPro" id="IPR024791">
    <property type="entry name" value="Cyt_c/ubiquinol_Oxase_su3"/>
</dbReference>
<accession>A0A3N1NL22</accession>
<dbReference type="Gene3D" id="1.20.120.80">
    <property type="entry name" value="Cytochrome c oxidase, subunit III, four-helix bundle"/>
    <property type="match status" value="1"/>
</dbReference>
<dbReference type="Proteomes" id="UP000273643">
    <property type="component" value="Unassembled WGS sequence"/>
</dbReference>
<dbReference type="PANTHER" id="PTHR11403:SF10">
    <property type="entry name" value="CYTOCHROME C OXIDASE"/>
    <property type="match status" value="1"/>
</dbReference>
<evidence type="ECO:0000256" key="4">
    <source>
        <dbReference type="ARBA" id="ARBA00022989"/>
    </source>
</evidence>
<organism evidence="9 10">
    <name type="scientific">Marinimicrobium koreense</name>
    <dbReference type="NCBI Taxonomy" id="306545"/>
    <lineage>
        <taxon>Bacteria</taxon>
        <taxon>Pseudomonadati</taxon>
        <taxon>Pseudomonadota</taxon>
        <taxon>Gammaproteobacteria</taxon>
        <taxon>Cellvibrionales</taxon>
        <taxon>Cellvibrionaceae</taxon>
        <taxon>Marinimicrobium</taxon>
    </lineage>
</organism>
<gene>
    <name evidence="9" type="ORF">EDC38_0044</name>
</gene>
<dbReference type="InterPro" id="IPR013833">
    <property type="entry name" value="Cyt_c_oxidase_su3_a-hlx"/>
</dbReference>
<feature type="transmembrane region" description="Helical" evidence="7">
    <location>
        <begin position="35"/>
        <end position="61"/>
    </location>
</feature>
<proteinExistence type="inferred from homology"/>
<sequence length="228" mass="25617">MKLWHALTEKSWLEESVPANAPFDSPQREFQSRRIALTLFLAIATVLFSLFAVTFLTHSQYPGFEALAGDAWRPLSNTTRLWVNTGLLVFSSVLMQVSLNAARASQPGLSLAALLGAGFLALQFLIAQVWLWQILSDMGYGVRSNPASSYFFLFTGVHGIHLLIGLGVLYRPLRHMWRAEAARTIIDSLRLCALYWHYLLAVWVLLFWLLTRSADTYRALAILCGLEA</sequence>
<dbReference type="PROSITE" id="PS50253">
    <property type="entry name" value="COX3"/>
    <property type="match status" value="1"/>
</dbReference>
<dbReference type="SUPFAM" id="SSF81452">
    <property type="entry name" value="Cytochrome c oxidase subunit III-like"/>
    <property type="match status" value="1"/>
</dbReference>
<evidence type="ECO:0000256" key="7">
    <source>
        <dbReference type="SAM" id="Phobius"/>
    </source>
</evidence>
<feature type="domain" description="Heme-copper oxidase subunit III family profile" evidence="8">
    <location>
        <begin position="34"/>
        <end position="215"/>
    </location>
</feature>
<comment type="similarity">
    <text evidence="2 6">Belongs to the cytochrome c oxidase subunit 3 family.</text>
</comment>
<keyword evidence="3 6" id="KW-0812">Transmembrane</keyword>
<evidence type="ECO:0000256" key="2">
    <source>
        <dbReference type="ARBA" id="ARBA00010581"/>
    </source>
</evidence>
<dbReference type="GO" id="GO:0005886">
    <property type="term" value="C:plasma membrane"/>
    <property type="evidence" value="ECO:0007669"/>
    <property type="project" value="UniProtKB-SubCell"/>
</dbReference>
<feature type="transmembrane region" description="Helical" evidence="7">
    <location>
        <begin position="191"/>
        <end position="210"/>
    </location>
</feature>
<dbReference type="EMBL" id="RJUK01000001">
    <property type="protein sequence ID" value="ROQ19462.1"/>
    <property type="molecule type" value="Genomic_DNA"/>
</dbReference>
<dbReference type="Pfam" id="PF00510">
    <property type="entry name" value="COX3"/>
    <property type="match status" value="1"/>
</dbReference>
<evidence type="ECO:0000313" key="9">
    <source>
        <dbReference type="EMBL" id="ROQ19462.1"/>
    </source>
</evidence>
<dbReference type="PANTHER" id="PTHR11403">
    <property type="entry name" value="CYTOCHROME C OXIDASE SUBUNIT III"/>
    <property type="match status" value="1"/>
</dbReference>
<keyword evidence="10" id="KW-1185">Reference proteome</keyword>
<dbReference type="GO" id="GO:0004129">
    <property type="term" value="F:cytochrome-c oxidase activity"/>
    <property type="evidence" value="ECO:0007669"/>
    <property type="project" value="InterPro"/>
</dbReference>
<dbReference type="GO" id="GO:0019646">
    <property type="term" value="P:aerobic electron transport chain"/>
    <property type="evidence" value="ECO:0007669"/>
    <property type="project" value="InterPro"/>
</dbReference>
<keyword evidence="4 7" id="KW-1133">Transmembrane helix</keyword>
<evidence type="ECO:0000256" key="1">
    <source>
        <dbReference type="ARBA" id="ARBA00004141"/>
    </source>
</evidence>
<evidence type="ECO:0000256" key="3">
    <source>
        <dbReference type="ARBA" id="ARBA00022692"/>
    </source>
</evidence>
<comment type="caution">
    <text evidence="9">The sequence shown here is derived from an EMBL/GenBank/DDBJ whole genome shotgun (WGS) entry which is preliminary data.</text>
</comment>
<protein>
    <submittedName>
        <fullName evidence="9">Cytochrome c oxidase subunit 3</fullName>
    </submittedName>
</protein>